<dbReference type="EMBL" id="CAJFCJ010000006">
    <property type="protein sequence ID" value="CAD5115781.1"/>
    <property type="molecule type" value="Genomic_DNA"/>
</dbReference>
<dbReference type="Pfam" id="PF09133">
    <property type="entry name" value="SANTA"/>
    <property type="match status" value="1"/>
</dbReference>
<sequence length="272" mass="31858">MPIHRRLCEPMNCVHFHISDPVPSELLTKEELNVFMTLFHKIQYALEKEEREEGGEVFKKPVNQASTKPVKRKYRSSTHDDSSCEDDINYVKPKKKLYERDFRPRKNSEESSSTATFFENGMLLDENQRKSVEKADSKDSSDLFYFIEFSNWSLMELPGSPAILVDGYINGNKGMLEKSYPVVKRHSNNFIECSDGSFFRLNGEMNAEEAIKSGFSKDLVDAFLHGFPPNWKKFIKDHFRRKKAKHKEYQQSLPYEVKRSQRRPSYCRNDLT</sequence>
<dbReference type="PANTHER" id="PTHR16124:SF3">
    <property type="entry name" value="MIS18-BINDING PROTEIN 1"/>
    <property type="match status" value="1"/>
</dbReference>
<dbReference type="InterPro" id="IPR039110">
    <property type="entry name" value="KNL2-like"/>
</dbReference>
<dbReference type="PANTHER" id="PTHR16124">
    <property type="entry name" value="MIS18-BINDING PROTEIN 1"/>
    <property type="match status" value="1"/>
</dbReference>
<keyword evidence="3" id="KW-1185">Reference proteome</keyword>
<dbReference type="AlphaFoldDB" id="A0A7I8VHL3"/>
<reference evidence="2 3" key="1">
    <citation type="submission" date="2020-08" db="EMBL/GenBank/DDBJ databases">
        <authorList>
            <person name="Hejnol A."/>
        </authorList>
    </citation>
    <scope>NUCLEOTIDE SEQUENCE [LARGE SCALE GENOMIC DNA]</scope>
</reference>
<dbReference type="Proteomes" id="UP000549394">
    <property type="component" value="Unassembled WGS sequence"/>
</dbReference>
<proteinExistence type="predicted"/>
<evidence type="ECO:0000313" key="2">
    <source>
        <dbReference type="EMBL" id="CAD5115781.1"/>
    </source>
</evidence>
<accession>A0A7I8VHL3</accession>
<protein>
    <submittedName>
        <fullName evidence="2">DgyrCDS4724</fullName>
    </submittedName>
</protein>
<comment type="caution">
    <text evidence="2">The sequence shown here is derived from an EMBL/GenBank/DDBJ whole genome shotgun (WGS) entry which is preliminary data.</text>
</comment>
<dbReference type="OrthoDB" id="118550at2759"/>
<dbReference type="InterPro" id="IPR015216">
    <property type="entry name" value="SANTA"/>
</dbReference>
<evidence type="ECO:0000259" key="1">
    <source>
        <dbReference type="Pfam" id="PF09133"/>
    </source>
</evidence>
<dbReference type="GO" id="GO:0000775">
    <property type="term" value="C:chromosome, centromeric region"/>
    <property type="evidence" value="ECO:0007669"/>
    <property type="project" value="TreeGrafter"/>
</dbReference>
<organism evidence="2 3">
    <name type="scientific">Dimorphilus gyrociliatus</name>
    <dbReference type="NCBI Taxonomy" id="2664684"/>
    <lineage>
        <taxon>Eukaryota</taxon>
        <taxon>Metazoa</taxon>
        <taxon>Spiralia</taxon>
        <taxon>Lophotrochozoa</taxon>
        <taxon>Annelida</taxon>
        <taxon>Polychaeta</taxon>
        <taxon>Polychaeta incertae sedis</taxon>
        <taxon>Dinophilidae</taxon>
        <taxon>Dimorphilus</taxon>
    </lineage>
</organism>
<evidence type="ECO:0000313" key="3">
    <source>
        <dbReference type="Proteomes" id="UP000549394"/>
    </source>
</evidence>
<gene>
    <name evidence="2" type="ORF">DGYR_LOCUS4481</name>
</gene>
<feature type="domain" description="SANTA" evidence="1">
    <location>
        <begin position="148"/>
        <end position="233"/>
    </location>
</feature>
<name>A0A7I8VHL3_9ANNE</name>